<dbReference type="CDD" id="cd15796">
    <property type="entry name" value="CIF_like"/>
    <property type="match status" value="1"/>
</dbReference>
<dbReference type="InterPro" id="IPR006501">
    <property type="entry name" value="Pectinesterase_inhib_dom"/>
</dbReference>
<dbReference type="PANTHER" id="PTHR36710:SF18">
    <property type="entry name" value="PECTINESTERASE INHIBITOR 5-RELATED"/>
    <property type="match status" value="1"/>
</dbReference>
<dbReference type="Pfam" id="PF04043">
    <property type="entry name" value="PMEI"/>
    <property type="match status" value="1"/>
</dbReference>
<dbReference type="GO" id="GO:0004857">
    <property type="term" value="F:enzyme inhibitor activity"/>
    <property type="evidence" value="ECO:0007669"/>
    <property type="project" value="InterPro"/>
</dbReference>
<evidence type="ECO:0000259" key="5">
    <source>
        <dbReference type="SMART" id="SM00856"/>
    </source>
</evidence>
<evidence type="ECO:0000256" key="1">
    <source>
        <dbReference type="ARBA" id="ARBA00022729"/>
    </source>
</evidence>
<evidence type="ECO:0000313" key="6">
    <source>
        <dbReference type="EMBL" id="KAK9726946.1"/>
    </source>
</evidence>
<reference evidence="6" key="1">
    <citation type="submission" date="2024-03" db="EMBL/GenBank/DDBJ databases">
        <title>WGS assembly of Saponaria officinalis var. Norfolk2.</title>
        <authorList>
            <person name="Jenkins J."/>
            <person name="Shu S."/>
            <person name="Grimwood J."/>
            <person name="Barry K."/>
            <person name="Goodstein D."/>
            <person name="Schmutz J."/>
            <person name="Leebens-Mack J."/>
            <person name="Osbourn A."/>
        </authorList>
    </citation>
    <scope>NUCLEOTIDE SEQUENCE [LARGE SCALE GENOMIC DNA]</scope>
    <source>
        <strain evidence="6">JIC</strain>
    </source>
</reference>
<comment type="similarity">
    <text evidence="3">Belongs to the PMEI family.</text>
</comment>
<evidence type="ECO:0000256" key="3">
    <source>
        <dbReference type="ARBA" id="ARBA00038471"/>
    </source>
</evidence>
<organism evidence="6 7">
    <name type="scientific">Saponaria officinalis</name>
    <name type="common">Common soapwort</name>
    <name type="synonym">Lychnis saponaria</name>
    <dbReference type="NCBI Taxonomy" id="3572"/>
    <lineage>
        <taxon>Eukaryota</taxon>
        <taxon>Viridiplantae</taxon>
        <taxon>Streptophyta</taxon>
        <taxon>Embryophyta</taxon>
        <taxon>Tracheophyta</taxon>
        <taxon>Spermatophyta</taxon>
        <taxon>Magnoliopsida</taxon>
        <taxon>eudicotyledons</taxon>
        <taxon>Gunneridae</taxon>
        <taxon>Pentapetalae</taxon>
        <taxon>Caryophyllales</taxon>
        <taxon>Caryophyllaceae</taxon>
        <taxon>Caryophylleae</taxon>
        <taxon>Saponaria</taxon>
    </lineage>
</organism>
<sequence>MKMLNYPLTLFLLVTVSVMPAYVQSKTTTNDLVRTTCKQTADPSICEAALRSDPRSSKADTEGLILIMIDTVKARFSDSLRYIEGMARKTRDPAMIKALKECAHLYQLVVNTNVGVAVNAVRLGDPKFGEEAMLDSGNEAEACRLAFPEGKVPGPVTGQTQALHGVSNVAASMIKILE</sequence>
<accession>A0AAW1KW75</accession>
<protein>
    <recommendedName>
        <fullName evidence="5">Pectinesterase inhibitor domain-containing protein</fullName>
    </recommendedName>
</protein>
<dbReference type="NCBIfam" id="TIGR01614">
    <property type="entry name" value="PME_inhib"/>
    <property type="match status" value="1"/>
</dbReference>
<feature type="chain" id="PRO_5043373897" description="Pectinesterase inhibitor domain-containing protein" evidence="4">
    <location>
        <begin position="26"/>
        <end position="178"/>
    </location>
</feature>
<dbReference type="InterPro" id="IPR035513">
    <property type="entry name" value="Invertase/methylesterase_inhib"/>
</dbReference>
<dbReference type="Gene3D" id="1.20.140.40">
    <property type="entry name" value="Invertase/pectin methylesterase inhibitor family protein"/>
    <property type="match status" value="1"/>
</dbReference>
<evidence type="ECO:0000256" key="2">
    <source>
        <dbReference type="ARBA" id="ARBA00023157"/>
    </source>
</evidence>
<dbReference type="InterPro" id="IPR052421">
    <property type="entry name" value="PCW_Enzyme_Inhibitor"/>
</dbReference>
<proteinExistence type="inferred from homology"/>
<dbReference type="Proteomes" id="UP001443914">
    <property type="component" value="Unassembled WGS sequence"/>
</dbReference>
<keyword evidence="1 4" id="KW-0732">Signal</keyword>
<dbReference type="EMBL" id="JBDFQZ010000005">
    <property type="protein sequence ID" value="KAK9726946.1"/>
    <property type="molecule type" value="Genomic_DNA"/>
</dbReference>
<keyword evidence="7" id="KW-1185">Reference proteome</keyword>
<dbReference type="PANTHER" id="PTHR36710">
    <property type="entry name" value="PECTINESTERASE INHIBITOR-LIKE"/>
    <property type="match status" value="1"/>
</dbReference>
<feature type="domain" description="Pectinesterase inhibitor" evidence="5">
    <location>
        <begin position="28"/>
        <end position="173"/>
    </location>
</feature>
<dbReference type="InterPro" id="IPR034087">
    <property type="entry name" value="C/VIF1"/>
</dbReference>
<dbReference type="SMART" id="SM00856">
    <property type="entry name" value="PMEI"/>
    <property type="match status" value="1"/>
</dbReference>
<feature type="signal peptide" evidence="4">
    <location>
        <begin position="1"/>
        <end position="25"/>
    </location>
</feature>
<comment type="caution">
    <text evidence="6">The sequence shown here is derived from an EMBL/GenBank/DDBJ whole genome shotgun (WGS) entry which is preliminary data.</text>
</comment>
<evidence type="ECO:0000313" key="7">
    <source>
        <dbReference type="Proteomes" id="UP001443914"/>
    </source>
</evidence>
<dbReference type="AlphaFoldDB" id="A0AAW1KW75"/>
<gene>
    <name evidence="6" type="ORF">RND81_05G247600</name>
</gene>
<keyword evidence="2" id="KW-1015">Disulfide bond</keyword>
<dbReference type="SUPFAM" id="SSF101148">
    <property type="entry name" value="Plant invertase/pectin methylesterase inhibitor"/>
    <property type="match status" value="1"/>
</dbReference>
<evidence type="ECO:0000256" key="4">
    <source>
        <dbReference type="SAM" id="SignalP"/>
    </source>
</evidence>
<name>A0AAW1KW75_SAPOF</name>